<dbReference type="NCBIfam" id="NF033542">
    <property type="entry name" value="transpos_IS110"/>
    <property type="match status" value="1"/>
</dbReference>
<proteinExistence type="predicted"/>
<comment type="caution">
    <text evidence="3">The sequence shown here is derived from an EMBL/GenBank/DDBJ whole genome shotgun (WGS) entry which is preliminary data.</text>
</comment>
<accession>A0A6I1EIQ3</accession>
<dbReference type="RefSeq" id="WP_152158794.1">
    <property type="nucleotide sequence ID" value="NZ_WEHX01000072.1"/>
</dbReference>
<dbReference type="InterPro" id="IPR047650">
    <property type="entry name" value="Transpos_IS110"/>
</dbReference>
<dbReference type="GO" id="GO:0004803">
    <property type="term" value="F:transposase activity"/>
    <property type="evidence" value="ECO:0007669"/>
    <property type="project" value="InterPro"/>
</dbReference>
<dbReference type="PANTHER" id="PTHR33055">
    <property type="entry name" value="TRANSPOSASE FOR INSERTION SEQUENCE ELEMENT IS1111A"/>
    <property type="match status" value="1"/>
</dbReference>
<reference evidence="3 4" key="1">
    <citation type="submission" date="2019-10" db="EMBL/GenBank/DDBJ databases">
        <title>Genome diversity of Sutterella seckii.</title>
        <authorList>
            <person name="Chaplin A.V."/>
            <person name="Sokolova S.R."/>
            <person name="Mosin K.A."/>
            <person name="Ivanova E.L."/>
            <person name="Kochetkova T.O."/>
            <person name="Goltsov A.Y."/>
            <person name="Trofimov D.Y."/>
            <person name="Efimov B.A."/>
        </authorList>
    </citation>
    <scope>NUCLEOTIDE SEQUENCE [LARGE SCALE GENOMIC DNA]</scope>
    <source>
        <strain evidence="3 4">ASD393</strain>
    </source>
</reference>
<organism evidence="3 4">
    <name type="scientific">Sutterella seckii</name>
    <dbReference type="NCBI Taxonomy" id="1944635"/>
    <lineage>
        <taxon>Bacteria</taxon>
        <taxon>Pseudomonadati</taxon>
        <taxon>Pseudomonadota</taxon>
        <taxon>Betaproteobacteria</taxon>
        <taxon>Burkholderiales</taxon>
        <taxon>Sutterellaceae</taxon>
        <taxon>Sutterella</taxon>
    </lineage>
</organism>
<dbReference type="EMBL" id="WEHX01000072">
    <property type="protein sequence ID" value="KAB7656399.1"/>
    <property type="molecule type" value="Genomic_DNA"/>
</dbReference>
<gene>
    <name evidence="3" type="ORF">GBM95_08980</name>
</gene>
<dbReference type="InterPro" id="IPR003346">
    <property type="entry name" value="Transposase_20"/>
</dbReference>
<dbReference type="OrthoDB" id="1523051at2"/>
<dbReference type="PANTHER" id="PTHR33055:SF15">
    <property type="entry name" value="TRANSPOSASE-RELATED"/>
    <property type="match status" value="1"/>
</dbReference>
<name>A0A6I1EIQ3_9BURK</name>
<dbReference type="Proteomes" id="UP000430564">
    <property type="component" value="Unassembled WGS sequence"/>
</dbReference>
<feature type="domain" description="Transposase IS110-like N-terminal" evidence="1">
    <location>
        <begin position="58"/>
        <end position="215"/>
    </location>
</feature>
<dbReference type="GO" id="GO:0003677">
    <property type="term" value="F:DNA binding"/>
    <property type="evidence" value="ECO:0007669"/>
    <property type="project" value="InterPro"/>
</dbReference>
<dbReference type="Pfam" id="PF02371">
    <property type="entry name" value="Transposase_20"/>
    <property type="match status" value="1"/>
</dbReference>
<dbReference type="InterPro" id="IPR002525">
    <property type="entry name" value="Transp_IS110-like_N"/>
</dbReference>
<dbReference type="GO" id="GO:0006313">
    <property type="term" value="P:DNA transposition"/>
    <property type="evidence" value="ECO:0007669"/>
    <property type="project" value="InterPro"/>
</dbReference>
<feature type="domain" description="Transposase IS116/IS110/IS902 C-terminal" evidence="2">
    <location>
        <begin position="290"/>
        <end position="372"/>
    </location>
</feature>
<dbReference type="AlphaFoldDB" id="A0A6I1EIQ3"/>
<protein>
    <submittedName>
        <fullName evidence="3">IS110 family transposase</fullName>
    </submittedName>
</protein>
<dbReference type="Pfam" id="PF01548">
    <property type="entry name" value="DEDD_Tnp_IS110"/>
    <property type="match status" value="1"/>
</dbReference>
<evidence type="ECO:0000313" key="4">
    <source>
        <dbReference type="Proteomes" id="UP000430564"/>
    </source>
</evidence>
<evidence type="ECO:0000259" key="1">
    <source>
        <dbReference type="Pfam" id="PF01548"/>
    </source>
</evidence>
<sequence length="415" mass="46850">MNNTISDIDIDLTAVCEAEDDAAQAEAQPAQNESDDTYAQKMQEQLALARSSANCRYIGIDLHSNNIWLSVIVNEQRPSGSVGKVIFSRSIGTQRVDGTLPEDLIKPVIERFCKDQPHIACVEATYNWYWLADLFERNGWNLVLADPSTVSEAKTKAADDRKDAEYLADRLRYNALRYAVIMPKQLREIRDLVRTRGTAVKQRAREKIIVINKLTNLIGRKITGKELRKLIKEHAEFGTEAPMLLNWGLTEEVRTILDYHLTMATNIDQGIQKLEEHINAVGRNLRYTRELQKMPGCGPVITSILASEIGSIRRFATAANFVSYCRLASTSKLSNGKSKGLGNAKNGNAYLSWAFTELATLMVRYSEAAKRHFEKLMRKYGQLRVKAIRVLAAKLARSVYQCLSKNEPFDVLRCF</sequence>
<evidence type="ECO:0000313" key="3">
    <source>
        <dbReference type="EMBL" id="KAB7656399.1"/>
    </source>
</evidence>
<evidence type="ECO:0000259" key="2">
    <source>
        <dbReference type="Pfam" id="PF02371"/>
    </source>
</evidence>